<protein>
    <submittedName>
        <fullName evidence="1">Uncharacterized protein</fullName>
    </submittedName>
</protein>
<proteinExistence type="predicted"/>
<dbReference type="EMBL" id="BKCJ010273489">
    <property type="protein sequence ID" value="GEZ39307.1"/>
    <property type="molecule type" value="Genomic_DNA"/>
</dbReference>
<reference evidence="1" key="1">
    <citation type="journal article" date="2019" name="Sci. Rep.">
        <title>Draft genome of Tanacetum cinerariifolium, the natural source of mosquito coil.</title>
        <authorList>
            <person name="Yamashiro T."/>
            <person name="Shiraishi A."/>
            <person name="Satake H."/>
            <person name="Nakayama K."/>
        </authorList>
    </citation>
    <scope>NUCLEOTIDE SEQUENCE</scope>
</reference>
<accession>A0A699IC38</accession>
<organism evidence="1">
    <name type="scientific">Tanacetum cinerariifolium</name>
    <name type="common">Dalmatian daisy</name>
    <name type="synonym">Chrysanthemum cinerariifolium</name>
    <dbReference type="NCBI Taxonomy" id="118510"/>
    <lineage>
        <taxon>Eukaryota</taxon>
        <taxon>Viridiplantae</taxon>
        <taxon>Streptophyta</taxon>
        <taxon>Embryophyta</taxon>
        <taxon>Tracheophyta</taxon>
        <taxon>Spermatophyta</taxon>
        <taxon>Magnoliopsida</taxon>
        <taxon>eudicotyledons</taxon>
        <taxon>Gunneridae</taxon>
        <taxon>Pentapetalae</taxon>
        <taxon>asterids</taxon>
        <taxon>campanulids</taxon>
        <taxon>Asterales</taxon>
        <taxon>Asteraceae</taxon>
        <taxon>Asteroideae</taxon>
        <taxon>Anthemideae</taxon>
        <taxon>Anthemidinae</taxon>
        <taxon>Tanacetum</taxon>
    </lineage>
</organism>
<name>A0A699IC38_TANCI</name>
<gene>
    <name evidence="1" type="ORF">Tci_511280</name>
</gene>
<dbReference type="AlphaFoldDB" id="A0A699IC38"/>
<sequence length="131" mass="15065">MWLAVMSLNNFDPDETIRILAGRPILVVTMSDVSSLIFLLTHCCGIYTKNVTTAMAGDWYRYRIRKPEPICYRPLSNLTSVECKRDALEYDLDICQSCLSSIYTDTLDSIICYLQMVVWICHLNEVQELAK</sequence>
<evidence type="ECO:0000313" key="1">
    <source>
        <dbReference type="EMBL" id="GEZ39307.1"/>
    </source>
</evidence>
<comment type="caution">
    <text evidence="1">The sequence shown here is derived from an EMBL/GenBank/DDBJ whole genome shotgun (WGS) entry which is preliminary data.</text>
</comment>